<dbReference type="Pfam" id="PF01323">
    <property type="entry name" value="DSBA"/>
    <property type="match status" value="1"/>
</dbReference>
<dbReference type="InterPro" id="IPR001853">
    <property type="entry name" value="DSBA-like_thioredoxin_dom"/>
</dbReference>
<dbReference type="PANTHER" id="PTHR13887:SF54">
    <property type="entry name" value="DSBA FAMILY PROTEIN"/>
    <property type="match status" value="1"/>
</dbReference>
<dbReference type="RefSeq" id="WP_236891927.1">
    <property type="nucleotide sequence ID" value="NZ_AP024488.1"/>
</dbReference>
<dbReference type="CDD" id="cd03025">
    <property type="entry name" value="DsbA_FrnE_like"/>
    <property type="match status" value="1"/>
</dbReference>
<evidence type="ECO:0000313" key="3">
    <source>
        <dbReference type="Proteomes" id="UP001320148"/>
    </source>
</evidence>
<dbReference type="EMBL" id="AP024488">
    <property type="protein sequence ID" value="BCS95647.1"/>
    <property type="molecule type" value="Genomic_DNA"/>
</dbReference>
<dbReference type="Proteomes" id="UP001320148">
    <property type="component" value="Chromosome"/>
</dbReference>
<gene>
    <name evidence="2" type="ORF">DSLASN_12790</name>
</gene>
<organism evidence="2 3">
    <name type="scientific">Desulfoluna limicola</name>
    <dbReference type="NCBI Taxonomy" id="2810562"/>
    <lineage>
        <taxon>Bacteria</taxon>
        <taxon>Pseudomonadati</taxon>
        <taxon>Thermodesulfobacteriota</taxon>
        <taxon>Desulfobacteria</taxon>
        <taxon>Desulfobacterales</taxon>
        <taxon>Desulfolunaceae</taxon>
        <taxon>Desulfoluna</taxon>
    </lineage>
</organism>
<dbReference type="PANTHER" id="PTHR13887">
    <property type="entry name" value="GLUTATHIONE S-TRANSFERASE KAPPA"/>
    <property type="match status" value="1"/>
</dbReference>
<protein>
    <submittedName>
        <fullName evidence="2">DsbA family protein</fullName>
    </submittedName>
</protein>
<dbReference type="Gene3D" id="3.40.30.10">
    <property type="entry name" value="Glutaredoxin"/>
    <property type="match status" value="1"/>
</dbReference>
<sequence length="228" mass="24968">MSPNTTKEIIYVGDPMCAWCFGFAPVLDALIKRFEPSVPFRFIMGGLRVDDPIAITDKIKPRLLENWEGVTRATGQAINGHLLADAPEFLYDSGPASRAFVAVRSLDETLALPYYRALHHAFYLDMKDISQPETLCNLAERVGVSRTEFSECFAFAGIDKETKADFELAAAYNAQAFPALVLKEGGTASVLNQGYKPLSALSGLIDEWVTGTLLTSEVTPALLIFGRP</sequence>
<name>A0ABN6F2W3_9BACT</name>
<dbReference type="InterPro" id="IPR036249">
    <property type="entry name" value="Thioredoxin-like_sf"/>
</dbReference>
<evidence type="ECO:0000313" key="2">
    <source>
        <dbReference type="EMBL" id="BCS95647.1"/>
    </source>
</evidence>
<dbReference type="Gene3D" id="1.10.472.60">
    <property type="entry name" value="putative protein disulfide isomerase domain"/>
    <property type="match status" value="1"/>
</dbReference>
<proteinExistence type="predicted"/>
<feature type="domain" description="DSBA-like thioredoxin" evidence="1">
    <location>
        <begin position="12"/>
        <end position="185"/>
    </location>
</feature>
<reference evidence="2 3" key="1">
    <citation type="submission" date="2021-02" db="EMBL/GenBank/DDBJ databases">
        <title>Complete genome of Desulfoluna sp. strain ASN36.</title>
        <authorList>
            <person name="Takahashi A."/>
            <person name="Kojima H."/>
            <person name="Fukui M."/>
        </authorList>
    </citation>
    <scope>NUCLEOTIDE SEQUENCE [LARGE SCALE GENOMIC DNA]</scope>
    <source>
        <strain evidence="2 3">ASN36</strain>
    </source>
</reference>
<keyword evidence="3" id="KW-1185">Reference proteome</keyword>
<accession>A0ABN6F2W3</accession>
<evidence type="ECO:0000259" key="1">
    <source>
        <dbReference type="Pfam" id="PF01323"/>
    </source>
</evidence>
<dbReference type="SUPFAM" id="SSF52833">
    <property type="entry name" value="Thioredoxin-like"/>
    <property type="match status" value="1"/>
</dbReference>